<organism evidence="7 8">
    <name type="scientific">Panagrolaimus superbus</name>
    <dbReference type="NCBI Taxonomy" id="310955"/>
    <lineage>
        <taxon>Eukaryota</taxon>
        <taxon>Metazoa</taxon>
        <taxon>Ecdysozoa</taxon>
        <taxon>Nematoda</taxon>
        <taxon>Chromadorea</taxon>
        <taxon>Rhabditida</taxon>
        <taxon>Tylenchina</taxon>
        <taxon>Panagrolaimomorpha</taxon>
        <taxon>Panagrolaimoidea</taxon>
        <taxon>Panagrolaimidae</taxon>
        <taxon>Panagrolaimus</taxon>
    </lineage>
</organism>
<sequence>MQEAVVDSAFYFVNSDEHVDYAMPITHKVVYMAGLGKIQAHPLEKKYTDIFDSAKKGVILFSFGSVVQSHKMPSEYKKAFLEAFSEFPEINFIWKYEKDEDQIANGYSNIFTGKWLPQNDILDHPKLLAFISHGGMNSVMEGSTKGVPMICIPVFADQKRNSQLLVRRGTAFKLDKSEISKESIVAAIKEIITNKKYRKNAQLLSKMVNAKPTTSAERVVKYAEFAAQFGDTGTLQTQGRFQSFWLLYSIDVIVFLFVVIAISITFCVFIFKKLFKIGKRFLQIKEKKN</sequence>
<dbReference type="Gene3D" id="3.40.50.2000">
    <property type="entry name" value="Glycogen Phosphorylase B"/>
    <property type="match status" value="1"/>
</dbReference>
<comment type="catalytic activity">
    <reaction evidence="5">
        <text>glucuronate acceptor + UDP-alpha-D-glucuronate = acceptor beta-D-glucuronoside + UDP + H(+)</text>
        <dbReference type="Rhea" id="RHEA:21032"/>
        <dbReference type="ChEBI" id="CHEBI:15378"/>
        <dbReference type="ChEBI" id="CHEBI:58052"/>
        <dbReference type="ChEBI" id="CHEBI:58223"/>
        <dbReference type="ChEBI" id="CHEBI:132367"/>
        <dbReference type="ChEBI" id="CHEBI:132368"/>
        <dbReference type="EC" id="2.4.1.17"/>
    </reaction>
</comment>
<dbReference type="PANTHER" id="PTHR48043:SF145">
    <property type="entry name" value="FI06409P-RELATED"/>
    <property type="match status" value="1"/>
</dbReference>
<evidence type="ECO:0000313" key="8">
    <source>
        <dbReference type="WBParaSite" id="PSU_v2.g12888.t1"/>
    </source>
</evidence>
<comment type="similarity">
    <text evidence="1">Belongs to the UDP-glycosyltransferase family.</text>
</comment>
<keyword evidence="6" id="KW-0812">Transmembrane</keyword>
<dbReference type="InterPro" id="IPR050271">
    <property type="entry name" value="UDP-glycosyltransferase"/>
</dbReference>
<keyword evidence="3" id="KW-0328">Glycosyltransferase</keyword>
<feature type="transmembrane region" description="Helical" evidence="6">
    <location>
        <begin position="245"/>
        <end position="271"/>
    </location>
</feature>
<dbReference type="SUPFAM" id="SSF53756">
    <property type="entry name" value="UDP-Glycosyltransferase/glycogen phosphorylase"/>
    <property type="match status" value="1"/>
</dbReference>
<proteinExistence type="inferred from homology"/>
<dbReference type="PANTHER" id="PTHR48043">
    <property type="entry name" value="EG:EG0003.4 PROTEIN-RELATED"/>
    <property type="match status" value="1"/>
</dbReference>
<evidence type="ECO:0000256" key="2">
    <source>
        <dbReference type="ARBA" id="ARBA00012544"/>
    </source>
</evidence>
<keyword evidence="6" id="KW-0472">Membrane</keyword>
<dbReference type="CDD" id="cd03784">
    <property type="entry name" value="GT1_Gtf-like"/>
    <property type="match status" value="1"/>
</dbReference>
<keyword evidence="7" id="KW-1185">Reference proteome</keyword>
<accession>A0A914Y098</accession>
<keyword evidence="4" id="KW-0808">Transferase</keyword>
<dbReference type="AlphaFoldDB" id="A0A914Y098"/>
<name>A0A914Y098_9BILA</name>
<protein>
    <recommendedName>
        <fullName evidence="2">glucuronosyltransferase</fullName>
        <ecNumber evidence="2">2.4.1.17</ecNumber>
    </recommendedName>
</protein>
<keyword evidence="6" id="KW-1133">Transmembrane helix</keyword>
<evidence type="ECO:0000313" key="7">
    <source>
        <dbReference type="Proteomes" id="UP000887577"/>
    </source>
</evidence>
<evidence type="ECO:0000256" key="4">
    <source>
        <dbReference type="ARBA" id="ARBA00022679"/>
    </source>
</evidence>
<dbReference type="Pfam" id="PF00201">
    <property type="entry name" value="UDPGT"/>
    <property type="match status" value="1"/>
</dbReference>
<dbReference type="GO" id="GO:0015020">
    <property type="term" value="F:glucuronosyltransferase activity"/>
    <property type="evidence" value="ECO:0007669"/>
    <property type="project" value="UniProtKB-EC"/>
</dbReference>
<evidence type="ECO:0000256" key="5">
    <source>
        <dbReference type="ARBA" id="ARBA00047475"/>
    </source>
</evidence>
<dbReference type="FunFam" id="3.40.50.2000:FF:000021">
    <property type="entry name" value="UDP-glucuronosyltransferase"/>
    <property type="match status" value="1"/>
</dbReference>
<dbReference type="EC" id="2.4.1.17" evidence="2"/>
<evidence type="ECO:0000256" key="1">
    <source>
        <dbReference type="ARBA" id="ARBA00009995"/>
    </source>
</evidence>
<dbReference type="Proteomes" id="UP000887577">
    <property type="component" value="Unplaced"/>
</dbReference>
<evidence type="ECO:0000256" key="6">
    <source>
        <dbReference type="SAM" id="Phobius"/>
    </source>
</evidence>
<reference evidence="8" key="1">
    <citation type="submission" date="2022-11" db="UniProtKB">
        <authorList>
            <consortium name="WormBaseParasite"/>
        </authorList>
    </citation>
    <scope>IDENTIFICATION</scope>
</reference>
<evidence type="ECO:0000256" key="3">
    <source>
        <dbReference type="ARBA" id="ARBA00022676"/>
    </source>
</evidence>
<dbReference type="WBParaSite" id="PSU_v2.g12888.t1">
    <property type="protein sequence ID" value="PSU_v2.g12888.t1"/>
    <property type="gene ID" value="PSU_v2.g12888"/>
</dbReference>
<dbReference type="InterPro" id="IPR002213">
    <property type="entry name" value="UDP_glucos_trans"/>
</dbReference>